<evidence type="ECO:0000256" key="2">
    <source>
        <dbReference type="PROSITE-ProRule" id="PRU00708"/>
    </source>
</evidence>
<evidence type="ECO:0008006" key="5">
    <source>
        <dbReference type="Google" id="ProtNLM"/>
    </source>
</evidence>
<dbReference type="PANTHER" id="PTHR47942">
    <property type="entry name" value="TETRATRICOPEPTIDE REPEAT (TPR)-LIKE SUPERFAMILY PROTEIN-RELATED"/>
    <property type="match status" value="1"/>
</dbReference>
<feature type="repeat" description="PPR" evidence="2">
    <location>
        <begin position="190"/>
        <end position="224"/>
    </location>
</feature>
<feature type="repeat" description="PPR" evidence="2">
    <location>
        <begin position="330"/>
        <end position="364"/>
    </location>
</feature>
<evidence type="ECO:0000256" key="3">
    <source>
        <dbReference type="SAM" id="MobiDB-lite"/>
    </source>
</evidence>
<dbReference type="PANTHER" id="PTHR47942:SF16">
    <property type="entry name" value="PENTATRICOPEPTIDE REPEAT DOMAIN CONTAINING PROTEIN-RELATED"/>
    <property type="match status" value="1"/>
</dbReference>
<dbReference type="InterPro" id="IPR011990">
    <property type="entry name" value="TPR-like_helical_dom_sf"/>
</dbReference>
<dbReference type="Pfam" id="PF13041">
    <property type="entry name" value="PPR_2"/>
    <property type="match status" value="4"/>
</dbReference>
<organism evidence="4">
    <name type="scientific">Fagus sylvatica</name>
    <name type="common">Beechnut</name>
    <dbReference type="NCBI Taxonomy" id="28930"/>
    <lineage>
        <taxon>Eukaryota</taxon>
        <taxon>Viridiplantae</taxon>
        <taxon>Streptophyta</taxon>
        <taxon>Embryophyta</taxon>
        <taxon>Tracheophyta</taxon>
        <taxon>Spermatophyta</taxon>
        <taxon>Magnoliopsida</taxon>
        <taxon>eudicotyledons</taxon>
        <taxon>Gunneridae</taxon>
        <taxon>Pentapetalae</taxon>
        <taxon>rosids</taxon>
        <taxon>fabids</taxon>
        <taxon>Fagales</taxon>
        <taxon>Fagaceae</taxon>
        <taxon>Fagus</taxon>
    </lineage>
</organism>
<accession>A0A2N9HWC1</accession>
<evidence type="ECO:0000256" key="1">
    <source>
        <dbReference type="ARBA" id="ARBA00022737"/>
    </source>
</evidence>
<dbReference type="Pfam" id="PF01535">
    <property type="entry name" value="PPR"/>
    <property type="match status" value="1"/>
</dbReference>
<sequence length="657" mass="73616">MGLKNKVLKLNSRKALQSSTSTPPLSPIPYPSLPQPPLTSLTPLPTLTLSHHNHHHHHLLHFLNTHLTQPFTPTHLLHFLKSKLHHHPSFTHYDFHIFHWASTIDSFRHDHSTFEWMARTLAITHRFLDLTSLLQFMASNPCPCSDGIFSCSRTEPIFRFSINAYCRVGKLDDAVVAFECMKKLIDGRPSVALYNILIHGFVKCGEHCKALQVYDKMIKDRVKPDVYTFNILISSYCRNKRFGLALELFKEMREKGCSPNVVSFNTLIRGFFRERKFDEGIAMAYEMVELGCEFSRVTCEILVDGLCRDGRDSEACELLIDFSRRGVLPDGYDYYGLMEVLCGKGNAGRALEVVDELWRKGNVPSLIACTTLIEGLRRLGRIDEAFRLTERMLRGSLVPDSVTFNCVLQGLCDVGRTVEANRLRLLASSKGLDSDGMAYGILVSGYTREGKQKDGEVVVDEMLDRGFIPNITTYNRLMDGLANARSSVRHQANVIDLLKDPLGNDQKEVDIEGFKLALSHVDSQMKSLPTTAPVATFNRAHIFPGALTARFSLKRRVLGVLEVLAVIRISSFPVSTTDLNTVTYRETCRCGDALASKAIHSMEPMRILGPGSSTLLPQRPIPPSQTAQSYSVTTATSAVLRHCSWTPACFLAQNVQQ</sequence>
<dbReference type="PROSITE" id="PS51375">
    <property type="entry name" value="PPR"/>
    <property type="match status" value="8"/>
</dbReference>
<proteinExistence type="predicted"/>
<feature type="region of interest" description="Disordered" evidence="3">
    <location>
        <begin position="10"/>
        <end position="32"/>
    </location>
</feature>
<feature type="repeat" description="PPR" evidence="2">
    <location>
        <begin position="400"/>
        <end position="434"/>
    </location>
</feature>
<dbReference type="InterPro" id="IPR002885">
    <property type="entry name" value="PPR_rpt"/>
</dbReference>
<dbReference type="SUPFAM" id="SSF81901">
    <property type="entry name" value="HCP-like"/>
    <property type="match status" value="1"/>
</dbReference>
<feature type="repeat" description="PPR" evidence="2">
    <location>
        <begin position="225"/>
        <end position="259"/>
    </location>
</feature>
<gene>
    <name evidence="4" type="ORF">FSB_LOCUS43871</name>
</gene>
<dbReference type="InterPro" id="IPR051222">
    <property type="entry name" value="PPR/CCM1_RNA-binding"/>
</dbReference>
<feature type="repeat" description="PPR" evidence="2">
    <location>
        <begin position="295"/>
        <end position="329"/>
    </location>
</feature>
<dbReference type="AlphaFoldDB" id="A0A2N9HWC1"/>
<feature type="repeat" description="PPR" evidence="2">
    <location>
        <begin position="435"/>
        <end position="469"/>
    </location>
</feature>
<dbReference type="EMBL" id="OIVN01004201">
    <property type="protein sequence ID" value="SPD15989.1"/>
    <property type="molecule type" value="Genomic_DNA"/>
</dbReference>
<name>A0A2N9HWC1_FAGSY</name>
<keyword evidence="1" id="KW-0677">Repeat</keyword>
<reference evidence="4" key="1">
    <citation type="submission" date="2018-02" db="EMBL/GenBank/DDBJ databases">
        <authorList>
            <person name="Cohen D.B."/>
            <person name="Kent A.D."/>
        </authorList>
    </citation>
    <scope>NUCLEOTIDE SEQUENCE</scope>
</reference>
<feature type="repeat" description="PPR" evidence="2">
    <location>
        <begin position="260"/>
        <end position="294"/>
    </location>
</feature>
<evidence type="ECO:0000313" key="4">
    <source>
        <dbReference type="EMBL" id="SPD15989.1"/>
    </source>
</evidence>
<feature type="repeat" description="PPR" evidence="2">
    <location>
        <begin position="365"/>
        <end position="399"/>
    </location>
</feature>
<protein>
    <recommendedName>
        <fullName evidence="5">Pentacotripeptide-repeat region of PRORP domain-containing protein</fullName>
    </recommendedName>
</protein>
<dbReference type="NCBIfam" id="TIGR00756">
    <property type="entry name" value="PPR"/>
    <property type="match status" value="6"/>
</dbReference>
<dbReference type="Gene3D" id="1.25.40.10">
    <property type="entry name" value="Tetratricopeptide repeat domain"/>
    <property type="match status" value="4"/>
</dbReference>